<dbReference type="InParanoid" id="C5KR71"/>
<reference evidence="2 3" key="1">
    <citation type="submission" date="2008-07" db="EMBL/GenBank/DDBJ databases">
        <authorList>
            <person name="El-Sayed N."/>
            <person name="Caler E."/>
            <person name="Inman J."/>
            <person name="Amedeo P."/>
            <person name="Hass B."/>
            <person name="Wortman J."/>
        </authorList>
    </citation>
    <scope>NUCLEOTIDE SEQUENCE [LARGE SCALE GENOMIC DNA]</scope>
    <source>
        <strain evidence="3">ATCC 50983 / TXsc</strain>
    </source>
</reference>
<evidence type="ECO:0000313" key="3">
    <source>
        <dbReference type="Proteomes" id="UP000007800"/>
    </source>
</evidence>
<feature type="region of interest" description="Disordered" evidence="1">
    <location>
        <begin position="1"/>
        <end position="119"/>
    </location>
</feature>
<feature type="compositionally biased region" description="Basic and acidic residues" evidence="1">
    <location>
        <begin position="7"/>
        <end position="17"/>
    </location>
</feature>
<dbReference type="GeneID" id="9056097"/>
<feature type="compositionally biased region" description="Basic and acidic residues" evidence="1">
    <location>
        <begin position="62"/>
        <end position="84"/>
    </location>
</feature>
<keyword evidence="3" id="KW-1185">Reference proteome</keyword>
<name>C5KR71_PERM5</name>
<evidence type="ECO:0000313" key="2">
    <source>
        <dbReference type="EMBL" id="EER12972.1"/>
    </source>
</evidence>
<dbReference type="EMBL" id="GG675767">
    <property type="protein sequence ID" value="EER12972.1"/>
    <property type="molecule type" value="Genomic_DNA"/>
</dbReference>
<protein>
    <submittedName>
        <fullName evidence="2">Uncharacterized protein</fullName>
    </submittedName>
</protein>
<dbReference type="SUPFAM" id="SSF57667">
    <property type="entry name" value="beta-beta-alpha zinc fingers"/>
    <property type="match status" value="2"/>
</dbReference>
<dbReference type="Proteomes" id="UP000007800">
    <property type="component" value="Unassembled WGS sequence"/>
</dbReference>
<feature type="compositionally biased region" description="Basic and acidic residues" evidence="1">
    <location>
        <begin position="93"/>
        <end position="108"/>
    </location>
</feature>
<dbReference type="AlphaFoldDB" id="C5KR71"/>
<proteinExistence type="predicted"/>
<gene>
    <name evidence="2" type="ORF">Pmar_PMAR019499</name>
</gene>
<accession>C5KR71</accession>
<organism evidence="3">
    <name type="scientific">Perkinsus marinus (strain ATCC 50983 / TXsc)</name>
    <dbReference type="NCBI Taxonomy" id="423536"/>
    <lineage>
        <taxon>Eukaryota</taxon>
        <taxon>Sar</taxon>
        <taxon>Alveolata</taxon>
        <taxon>Perkinsozoa</taxon>
        <taxon>Perkinsea</taxon>
        <taxon>Perkinsida</taxon>
        <taxon>Perkinsidae</taxon>
        <taxon>Perkinsus</taxon>
    </lineage>
</organism>
<dbReference type="RefSeq" id="XP_002781177.1">
    <property type="nucleotide sequence ID" value="XM_002781131.1"/>
</dbReference>
<evidence type="ECO:0000256" key="1">
    <source>
        <dbReference type="SAM" id="MobiDB-lite"/>
    </source>
</evidence>
<dbReference type="InterPro" id="IPR036236">
    <property type="entry name" value="Znf_C2H2_sf"/>
</dbReference>
<feature type="region of interest" description="Disordered" evidence="1">
    <location>
        <begin position="134"/>
        <end position="163"/>
    </location>
</feature>
<dbReference type="OrthoDB" id="445954at2759"/>
<sequence>MPSVGDNRGRSGEREVSRPVLLSAAHSMMGRGSTTEHAVKGEAYSSADGPEREPPTEQEAGAVDKEGQPAADKAREEWKEDEKPNSSGWGKSDGWDGKSSSDRREAKLSPEAAESKALGGSLWRSSWDPEWRSHARSAPAAGNRRNYSSSSWDMPPDWDPQKEYDELPASQRAILENNFIGLSDGEKYYGLEKGWLYCELCRKKTSISFDIMSTHLQSEKHQRYLRWMEMQPDEARMKAIEDMQLTNSPSKEDLSAAVVPTGEGGSGGNSPVIKQEDLPKFIELRPDCFYCTLCDARPQAWSSLEGHIAGQRHRSRYERAEWEQSGQAASWYEQIAASSVSTTAPALPWTYSSTSSTSVSTSSVWQHSQPWQQPRVAAERPLFAPNGRLLPPGFRYARAQAKAKAVKAAGPPSRETFKADGVLV</sequence>